<keyword evidence="3" id="KW-0238">DNA-binding</keyword>
<evidence type="ECO:0000256" key="3">
    <source>
        <dbReference type="ARBA" id="ARBA00023125"/>
    </source>
</evidence>
<evidence type="ECO:0000256" key="2">
    <source>
        <dbReference type="ARBA" id="ARBA00023015"/>
    </source>
</evidence>
<name>A0A382MVM2_9ZZZZ</name>
<sequence>MNIHHLELFYYVAKHEGIAGAVRNMPYGIQQPAVSAQVIQLENDLGITLFQRRPFELTSAGEELYAFTQPFFENLDTVSQKIRGGVAQTIRLAASTTVFRDHLPDILGTARKDFPSLHPSLRVGIQPEIEKWLLDNDVDLGVTVLSSKPPSELKSEKLLELQMVLMAPVRLKAKTAEDILGQDRIAQTLISLPQNEGITRTFQQELAARKIDWPLGIELNSVDLISTYAANGFGIGLSLALPGKKPPKGIRVLPLEDFPTIPIGALWRGQLSPVGQRIVDLLKEYTATL</sequence>
<organism evidence="6">
    <name type="scientific">marine metagenome</name>
    <dbReference type="NCBI Taxonomy" id="408172"/>
    <lineage>
        <taxon>unclassified sequences</taxon>
        <taxon>metagenomes</taxon>
        <taxon>ecological metagenomes</taxon>
    </lineage>
</organism>
<gene>
    <name evidence="6" type="ORF">METZ01_LOCUS305019</name>
</gene>
<feature type="domain" description="HTH lysR-type" evidence="5">
    <location>
        <begin position="1"/>
        <end position="58"/>
    </location>
</feature>
<evidence type="ECO:0000259" key="5">
    <source>
        <dbReference type="PROSITE" id="PS50931"/>
    </source>
</evidence>
<dbReference type="Gene3D" id="3.40.190.10">
    <property type="entry name" value="Periplasmic binding protein-like II"/>
    <property type="match status" value="2"/>
</dbReference>
<dbReference type="GO" id="GO:0003677">
    <property type="term" value="F:DNA binding"/>
    <property type="evidence" value="ECO:0007669"/>
    <property type="project" value="UniProtKB-KW"/>
</dbReference>
<dbReference type="InterPro" id="IPR036390">
    <property type="entry name" value="WH_DNA-bd_sf"/>
</dbReference>
<dbReference type="Pfam" id="PF03466">
    <property type="entry name" value="LysR_substrate"/>
    <property type="match status" value="1"/>
</dbReference>
<dbReference type="CDD" id="cd05466">
    <property type="entry name" value="PBP2_LTTR_substrate"/>
    <property type="match status" value="1"/>
</dbReference>
<proteinExistence type="inferred from homology"/>
<evidence type="ECO:0000256" key="1">
    <source>
        <dbReference type="ARBA" id="ARBA00009437"/>
    </source>
</evidence>
<protein>
    <recommendedName>
        <fullName evidence="5">HTH lysR-type domain-containing protein</fullName>
    </recommendedName>
</protein>
<dbReference type="InterPro" id="IPR036388">
    <property type="entry name" value="WH-like_DNA-bd_sf"/>
</dbReference>
<dbReference type="PANTHER" id="PTHR30346:SF28">
    <property type="entry name" value="HTH-TYPE TRANSCRIPTIONAL REGULATOR CYNR"/>
    <property type="match status" value="1"/>
</dbReference>
<keyword evidence="2" id="KW-0805">Transcription regulation</keyword>
<dbReference type="InterPro" id="IPR005119">
    <property type="entry name" value="LysR_subst-bd"/>
</dbReference>
<dbReference type="SUPFAM" id="SSF46785">
    <property type="entry name" value="Winged helix' DNA-binding domain"/>
    <property type="match status" value="1"/>
</dbReference>
<dbReference type="AlphaFoldDB" id="A0A382MVM2"/>
<dbReference type="Gene3D" id="1.10.10.10">
    <property type="entry name" value="Winged helix-like DNA-binding domain superfamily/Winged helix DNA-binding domain"/>
    <property type="match status" value="1"/>
</dbReference>
<dbReference type="PANTHER" id="PTHR30346">
    <property type="entry name" value="TRANSCRIPTIONAL DUAL REGULATOR HCAR-RELATED"/>
    <property type="match status" value="1"/>
</dbReference>
<dbReference type="Pfam" id="PF00126">
    <property type="entry name" value="HTH_1"/>
    <property type="match status" value="1"/>
</dbReference>
<dbReference type="GO" id="GO:0032993">
    <property type="term" value="C:protein-DNA complex"/>
    <property type="evidence" value="ECO:0007669"/>
    <property type="project" value="TreeGrafter"/>
</dbReference>
<evidence type="ECO:0000313" key="6">
    <source>
        <dbReference type="EMBL" id="SVC52165.1"/>
    </source>
</evidence>
<accession>A0A382MVM2</accession>
<evidence type="ECO:0000256" key="4">
    <source>
        <dbReference type="ARBA" id="ARBA00023163"/>
    </source>
</evidence>
<dbReference type="SUPFAM" id="SSF53850">
    <property type="entry name" value="Periplasmic binding protein-like II"/>
    <property type="match status" value="1"/>
</dbReference>
<dbReference type="InterPro" id="IPR000847">
    <property type="entry name" value="LysR_HTH_N"/>
</dbReference>
<reference evidence="6" key="1">
    <citation type="submission" date="2018-05" db="EMBL/GenBank/DDBJ databases">
        <authorList>
            <person name="Lanie J.A."/>
            <person name="Ng W.-L."/>
            <person name="Kazmierczak K.M."/>
            <person name="Andrzejewski T.M."/>
            <person name="Davidsen T.M."/>
            <person name="Wayne K.J."/>
            <person name="Tettelin H."/>
            <person name="Glass J.I."/>
            <person name="Rusch D."/>
            <person name="Podicherti R."/>
            <person name="Tsui H.-C.T."/>
            <person name="Winkler M.E."/>
        </authorList>
    </citation>
    <scope>NUCLEOTIDE SEQUENCE</scope>
</reference>
<comment type="similarity">
    <text evidence="1">Belongs to the LysR transcriptional regulatory family.</text>
</comment>
<dbReference type="EMBL" id="UINC01095798">
    <property type="protein sequence ID" value="SVC52165.1"/>
    <property type="molecule type" value="Genomic_DNA"/>
</dbReference>
<dbReference type="GO" id="GO:0003700">
    <property type="term" value="F:DNA-binding transcription factor activity"/>
    <property type="evidence" value="ECO:0007669"/>
    <property type="project" value="InterPro"/>
</dbReference>
<dbReference type="PROSITE" id="PS50931">
    <property type="entry name" value="HTH_LYSR"/>
    <property type="match status" value="1"/>
</dbReference>
<keyword evidence="4" id="KW-0804">Transcription</keyword>